<evidence type="ECO:0000256" key="1">
    <source>
        <dbReference type="ARBA" id="ARBA00022729"/>
    </source>
</evidence>
<evidence type="ECO:0000256" key="2">
    <source>
        <dbReference type="SAM" id="SignalP"/>
    </source>
</evidence>
<dbReference type="PROSITE" id="PS51257">
    <property type="entry name" value="PROKAR_LIPOPROTEIN"/>
    <property type="match status" value="1"/>
</dbReference>
<dbReference type="NCBIfam" id="TIGR00787">
    <property type="entry name" value="dctP"/>
    <property type="match status" value="1"/>
</dbReference>
<proteinExistence type="predicted"/>
<dbReference type="RefSeq" id="WP_017000011.1">
    <property type="nucleotide sequence ID" value="NZ_CP059679.1"/>
</dbReference>
<dbReference type="PANTHER" id="PTHR33376">
    <property type="match status" value="1"/>
</dbReference>
<dbReference type="CDD" id="cd13671">
    <property type="entry name" value="PBP2_TRAP_SBP_like_3"/>
    <property type="match status" value="1"/>
</dbReference>
<sequence length="346" mass="39010">MKKIPLILIAAVFLLLISGCNNQKSTASNNDNVKSADSNKDKQVTLKFGYASNSQPVIDAMNKFGDLVSEKTDGEVKVEYYPDGQLGGERELIELTQAGAIDVTKVSGSTLEGFSDIYSIFSVPYLFEDEDHYYKTLENKQVMNPIYKSTEDQGIIGLTYYTSGARNFYMTDGPVEKPDDLKGKNIRVMNSESQMKMVQALGGSPTPIGSDEVYSSLQQGIIDGSENNEFALATAGHGEITKFYSYDEHTRIPDMVMINKETLDKLSDKHTKAIYEAADESKDFQKKIWEKYLDKEKKEATDKYNVKFNEVDKEPFRKAVQPIHDEFKNDKQFGNLYKKIQSLSKE</sequence>
<dbReference type="InterPro" id="IPR018389">
    <property type="entry name" value="DctP_fam"/>
</dbReference>
<organism evidence="3 4">
    <name type="scientific">Mammaliicoccus lentus</name>
    <name type="common">Staphylococcus lentus</name>
    <dbReference type="NCBI Taxonomy" id="42858"/>
    <lineage>
        <taxon>Bacteria</taxon>
        <taxon>Bacillati</taxon>
        <taxon>Bacillota</taxon>
        <taxon>Bacilli</taxon>
        <taxon>Bacillales</taxon>
        <taxon>Staphylococcaceae</taxon>
        <taxon>Mammaliicoccus</taxon>
    </lineage>
</organism>
<dbReference type="InterPro" id="IPR004682">
    <property type="entry name" value="TRAP_DctP"/>
</dbReference>
<dbReference type="Gene3D" id="3.40.190.170">
    <property type="entry name" value="Bacterial extracellular solute-binding protein, family 7"/>
    <property type="match status" value="1"/>
</dbReference>
<comment type="caution">
    <text evidence="3">The sequence shown here is derived from an EMBL/GenBank/DDBJ whole genome shotgun (WGS) entry which is preliminary data.</text>
</comment>
<keyword evidence="4" id="KW-1185">Reference proteome</keyword>
<dbReference type="PANTHER" id="PTHR33376:SF2">
    <property type="entry name" value="DICARBOXYLATE-BINDING PERIPLASMIC PROTEIN"/>
    <property type="match status" value="1"/>
</dbReference>
<gene>
    <name evidence="3" type="ORF">KQ656_05635</name>
</gene>
<dbReference type="NCBIfam" id="NF037995">
    <property type="entry name" value="TRAP_S1"/>
    <property type="match status" value="1"/>
</dbReference>
<dbReference type="Pfam" id="PF03480">
    <property type="entry name" value="DctP"/>
    <property type="match status" value="1"/>
</dbReference>
<feature type="signal peptide" evidence="2">
    <location>
        <begin position="1"/>
        <end position="23"/>
    </location>
</feature>
<reference evidence="3 4" key="1">
    <citation type="submission" date="2021-06" db="EMBL/GenBank/DDBJ databases">
        <title>Staphylococcus lentus K169 genome sequencing.</title>
        <authorList>
            <person name="Sundareshan S."/>
            <person name="Akhila D.S."/>
            <person name="Prachi D."/>
            <person name="Sivakumar R."/>
            <person name="Rajendhran J."/>
            <person name="Isloor S."/>
            <person name="Hegde N.R."/>
        </authorList>
    </citation>
    <scope>NUCLEOTIDE SEQUENCE [LARGE SCALE GENOMIC DNA]</scope>
    <source>
        <strain evidence="3 4">K169</strain>
    </source>
</reference>
<evidence type="ECO:0000313" key="3">
    <source>
        <dbReference type="EMBL" id="MBU6113428.1"/>
    </source>
</evidence>
<dbReference type="EMBL" id="JAHLZN010000006">
    <property type="protein sequence ID" value="MBU6113428.1"/>
    <property type="molecule type" value="Genomic_DNA"/>
</dbReference>
<dbReference type="PIRSF" id="PIRSF006470">
    <property type="entry name" value="DctB"/>
    <property type="match status" value="1"/>
</dbReference>
<evidence type="ECO:0000313" key="4">
    <source>
        <dbReference type="Proteomes" id="UP000770161"/>
    </source>
</evidence>
<protein>
    <submittedName>
        <fullName evidence="3">TRAP transporter substrate-binding protein</fullName>
    </submittedName>
</protein>
<dbReference type="InterPro" id="IPR038404">
    <property type="entry name" value="TRAP_DctP_sf"/>
</dbReference>
<accession>A0ABS6GVG4</accession>
<feature type="chain" id="PRO_5045324549" evidence="2">
    <location>
        <begin position="24"/>
        <end position="346"/>
    </location>
</feature>
<dbReference type="Proteomes" id="UP000770161">
    <property type="component" value="Unassembled WGS sequence"/>
</dbReference>
<name>A0ABS6GVG4_MAMLE</name>
<keyword evidence="1 2" id="KW-0732">Signal</keyword>
<dbReference type="SUPFAM" id="SSF53850">
    <property type="entry name" value="Periplasmic binding protein-like II"/>
    <property type="match status" value="1"/>
</dbReference>